<keyword evidence="2" id="KW-1185">Reference proteome</keyword>
<accession>A0ABS1TML1</accession>
<comment type="caution">
    <text evidence="1">The sequence shown here is derived from an EMBL/GenBank/DDBJ whole genome shotgun (WGS) entry which is preliminary data.</text>
</comment>
<evidence type="ECO:0000313" key="2">
    <source>
        <dbReference type="Proteomes" id="UP000623967"/>
    </source>
</evidence>
<reference evidence="1 2" key="1">
    <citation type="submission" date="2021-01" db="EMBL/GenBank/DDBJ databases">
        <title>Genome public.</title>
        <authorList>
            <person name="Liu C."/>
            <person name="Sun Q."/>
        </authorList>
    </citation>
    <scope>NUCLEOTIDE SEQUENCE [LARGE SCALE GENOMIC DNA]</scope>
    <source>
        <strain evidence="1 2">YIM B02564</strain>
    </source>
</reference>
<proteinExistence type="predicted"/>
<gene>
    <name evidence="1" type="ORF">JK635_06210</name>
</gene>
<dbReference type="EMBL" id="JAESWB010000094">
    <property type="protein sequence ID" value="MBL4951823.1"/>
    <property type="molecule type" value="Genomic_DNA"/>
</dbReference>
<organism evidence="1 2">
    <name type="scientific">Neobacillus paridis</name>
    <dbReference type="NCBI Taxonomy" id="2803862"/>
    <lineage>
        <taxon>Bacteria</taxon>
        <taxon>Bacillati</taxon>
        <taxon>Bacillota</taxon>
        <taxon>Bacilli</taxon>
        <taxon>Bacillales</taxon>
        <taxon>Bacillaceae</taxon>
        <taxon>Neobacillus</taxon>
    </lineage>
</organism>
<protein>
    <submittedName>
        <fullName evidence="1">Uncharacterized protein</fullName>
    </submittedName>
</protein>
<name>A0ABS1TML1_9BACI</name>
<sequence>MKISALPDAELRQRLMTDGVFFRTGTFIACLRTRLERVAASFGLLYSDYPLLDGP</sequence>
<dbReference type="Proteomes" id="UP000623967">
    <property type="component" value="Unassembled WGS sequence"/>
</dbReference>
<evidence type="ECO:0000313" key="1">
    <source>
        <dbReference type="EMBL" id="MBL4951823.1"/>
    </source>
</evidence>
<feature type="non-terminal residue" evidence="1">
    <location>
        <position position="55"/>
    </location>
</feature>